<reference evidence="7 8" key="1">
    <citation type="submission" date="2021-03" db="EMBL/GenBank/DDBJ databases">
        <title>Fibrella sp. HMF5405 genome sequencing and assembly.</title>
        <authorList>
            <person name="Kang H."/>
            <person name="Kim H."/>
            <person name="Bae S."/>
            <person name="Joh K."/>
        </authorList>
    </citation>
    <scope>NUCLEOTIDE SEQUENCE [LARGE SCALE GENOMIC DNA]</scope>
    <source>
        <strain evidence="7 8">HMF5405</strain>
    </source>
</reference>
<feature type="domain" description="Outer membrane protein beta-barrel" evidence="6">
    <location>
        <begin position="427"/>
        <end position="834"/>
    </location>
</feature>
<evidence type="ECO:0000313" key="8">
    <source>
        <dbReference type="Proteomes" id="UP000664628"/>
    </source>
</evidence>
<dbReference type="Gene3D" id="2.40.170.20">
    <property type="entry name" value="TonB-dependent receptor, beta-barrel domain"/>
    <property type="match status" value="1"/>
</dbReference>
<dbReference type="InterPro" id="IPR037066">
    <property type="entry name" value="Plug_dom_sf"/>
</dbReference>
<evidence type="ECO:0000256" key="4">
    <source>
        <dbReference type="SAM" id="MobiDB-lite"/>
    </source>
</evidence>
<gene>
    <name evidence="7" type="ORF">J2I46_27075</name>
</gene>
<dbReference type="InterPro" id="IPR008969">
    <property type="entry name" value="CarboxyPept-like_regulatory"/>
</dbReference>
<dbReference type="EMBL" id="JAFMYW010000010">
    <property type="protein sequence ID" value="MBO0952275.1"/>
    <property type="molecule type" value="Genomic_DNA"/>
</dbReference>
<evidence type="ECO:0000256" key="5">
    <source>
        <dbReference type="SAM" id="SignalP"/>
    </source>
</evidence>
<feature type="region of interest" description="Disordered" evidence="4">
    <location>
        <begin position="329"/>
        <end position="351"/>
    </location>
</feature>
<evidence type="ECO:0000256" key="3">
    <source>
        <dbReference type="ARBA" id="ARBA00023237"/>
    </source>
</evidence>
<dbReference type="InterPro" id="IPR036942">
    <property type="entry name" value="Beta-barrel_TonB_sf"/>
</dbReference>
<evidence type="ECO:0000256" key="1">
    <source>
        <dbReference type="ARBA" id="ARBA00004442"/>
    </source>
</evidence>
<comment type="caution">
    <text evidence="7">The sequence shown here is derived from an EMBL/GenBank/DDBJ whole genome shotgun (WGS) entry which is preliminary data.</text>
</comment>
<proteinExistence type="predicted"/>
<evidence type="ECO:0000259" key="6">
    <source>
        <dbReference type="Pfam" id="PF14905"/>
    </source>
</evidence>
<sequence length="859" mass="92594">MNRFIHSLLLLGILSIPTVSNAQFGPGGGGGGMGGWGGGPGGQRGPGQGQDDRKKKEFVPGVDAPEAPKGSAKLSGVLTDSVTNQPVEYATVALINATTGKPVDGAISDGRGKFNLKNLPEGEFKLQYSFIGYQTRNSAPIKLTKNSDLNLGSVILAPDVRLLGEVTVTGQRAMIEEKVDRLVYNAEKDLTAKGGDASDILKKVPMLSIDLDGNVSLRGSSNIRVLINNKPSTIVAASVADALKQLPADLIKTVEVITSPSAKYDAEGSAGIINIVTKKNTLRGLTLNGDIGGGTRGSNLGLNGAYRQGKLGLTLGAYGRAMYNRSSTSLDQTTQTASGTQRTVQQGSSSDHPLFGTYTLGGDYDLKPNESISASVRFGTRNFTQQQNLLTDLYMNNLYLSTTNRDVSSKNLSNSIDASIDYLHTYKPQQELSFSAQMSKANVTNNFTANYLNGGNEILRRQKNLNDNTNQEMVLQADYQTPLGTRQLIETGGKVTMRQVDSESQYLIATGNSEVFTTDLSNTAGSLDYRQGIQAGYVSYTYASRSKYTVKAGARYEHTNIDAFDATGKRLAIPDYGNLVPSLNVSKSLSQTTTLKAAYNRRIQRPFLQQLNPNVNASNPQNISKGNPLLNPELTDNIELSLSTTIKKVYLNTSIFARQTNNAITQVRLPSDSIPGGIVTTFRNVGFEQTLGSNVFANVQLTSKWSINGGVDLYYRTLEGQVAGLDGKSITQKNSGFVIGGRLTTQLQFSKGWGLQANTFVSGPRVQLQGQQGGMYMYSLGVRKDINNKAGSIGLAAENFIGGVQMTSTFSSPTLQQTGVNRMYNQNIKMTFSYRIGKMTFEPRKRKKSSGPSQEEDQG</sequence>
<keyword evidence="3" id="KW-0998">Cell outer membrane</keyword>
<dbReference type="Pfam" id="PF14905">
    <property type="entry name" value="OMP_b-brl_3"/>
    <property type="match status" value="1"/>
</dbReference>
<evidence type="ECO:0000313" key="7">
    <source>
        <dbReference type="EMBL" id="MBO0952275.1"/>
    </source>
</evidence>
<dbReference type="RefSeq" id="WP_207332221.1">
    <property type="nucleotide sequence ID" value="NZ_JAFMYW010000010.1"/>
</dbReference>
<dbReference type="SUPFAM" id="SSF49464">
    <property type="entry name" value="Carboxypeptidase regulatory domain-like"/>
    <property type="match status" value="1"/>
</dbReference>
<dbReference type="Pfam" id="PF13620">
    <property type="entry name" value="CarboxypepD_reg"/>
    <property type="match status" value="1"/>
</dbReference>
<dbReference type="PANTHER" id="PTHR40980:SF4">
    <property type="entry name" value="TONB-DEPENDENT RECEPTOR-LIKE BETA-BARREL DOMAIN-CONTAINING PROTEIN"/>
    <property type="match status" value="1"/>
</dbReference>
<dbReference type="Proteomes" id="UP000664628">
    <property type="component" value="Unassembled WGS sequence"/>
</dbReference>
<dbReference type="SUPFAM" id="SSF56935">
    <property type="entry name" value="Porins"/>
    <property type="match status" value="1"/>
</dbReference>
<dbReference type="Gene3D" id="2.170.130.10">
    <property type="entry name" value="TonB-dependent receptor, plug domain"/>
    <property type="match status" value="1"/>
</dbReference>
<accession>A0ABS3JQI9</accession>
<dbReference type="PANTHER" id="PTHR40980">
    <property type="entry name" value="PLUG DOMAIN-CONTAINING PROTEIN"/>
    <property type="match status" value="1"/>
</dbReference>
<keyword evidence="7" id="KW-0675">Receptor</keyword>
<keyword evidence="2" id="KW-0472">Membrane</keyword>
<keyword evidence="5" id="KW-0732">Signal</keyword>
<name>A0ABS3JQI9_9BACT</name>
<protein>
    <submittedName>
        <fullName evidence="7">TonB-dependent receptor</fullName>
    </submittedName>
</protein>
<organism evidence="7 8">
    <name type="scientific">Fibrella forsythiae</name>
    <dbReference type="NCBI Taxonomy" id="2817061"/>
    <lineage>
        <taxon>Bacteria</taxon>
        <taxon>Pseudomonadati</taxon>
        <taxon>Bacteroidota</taxon>
        <taxon>Cytophagia</taxon>
        <taxon>Cytophagales</taxon>
        <taxon>Spirosomataceae</taxon>
        <taxon>Fibrella</taxon>
    </lineage>
</organism>
<feature type="chain" id="PRO_5046897431" evidence="5">
    <location>
        <begin position="23"/>
        <end position="859"/>
    </location>
</feature>
<keyword evidence="8" id="KW-1185">Reference proteome</keyword>
<evidence type="ECO:0000256" key="2">
    <source>
        <dbReference type="ARBA" id="ARBA00023136"/>
    </source>
</evidence>
<dbReference type="Gene3D" id="2.60.40.1120">
    <property type="entry name" value="Carboxypeptidase-like, regulatory domain"/>
    <property type="match status" value="1"/>
</dbReference>
<comment type="subcellular location">
    <subcellularLocation>
        <location evidence="1">Cell outer membrane</location>
    </subcellularLocation>
</comment>
<feature type="region of interest" description="Disordered" evidence="4">
    <location>
        <begin position="25"/>
        <end position="75"/>
    </location>
</feature>
<feature type="signal peptide" evidence="5">
    <location>
        <begin position="1"/>
        <end position="22"/>
    </location>
</feature>
<feature type="compositionally biased region" description="Gly residues" evidence="4">
    <location>
        <begin position="25"/>
        <end position="48"/>
    </location>
</feature>
<dbReference type="InterPro" id="IPR041700">
    <property type="entry name" value="OMP_b-brl_3"/>
</dbReference>